<evidence type="ECO:0000313" key="3">
    <source>
        <dbReference type="Proteomes" id="UP001642464"/>
    </source>
</evidence>
<feature type="compositionally biased region" description="Polar residues" evidence="1">
    <location>
        <begin position="27"/>
        <end position="40"/>
    </location>
</feature>
<gene>
    <name evidence="2" type="ORF">SCF082_LOCUS51262</name>
</gene>
<dbReference type="Proteomes" id="UP001642464">
    <property type="component" value="Unassembled WGS sequence"/>
</dbReference>
<dbReference type="EMBL" id="CAXAMM010043517">
    <property type="protein sequence ID" value="CAK9110367.1"/>
    <property type="molecule type" value="Genomic_DNA"/>
</dbReference>
<sequence>MATLEPLRDLTNREPEGTVTACCTPRASLSTTLLGPSPQGTALRRVSSVPRPRASILELPPEERHERLKTLGEPERLGRLPERLKSLGPPQWKPRAKHSPQRSRAATVGPGRDGRRCQTPRPQGDRKPKPRWRI</sequence>
<feature type="compositionally biased region" description="Basic and acidic residues" evidence="1">
    <location>
        <begin position="1"/>
        <end position="16"/>
    </location>
</feature>
<feature type="compositionally biased region" description="Low complexity" evidence="1">
    <location>
        <begin position="44"/>
        <end position="59"/>
    </location>
</feature>
<organism evidence="2 3">
    <name type="scientific">Durusdinium trenchii</name>
    <dbReference type="NCBI Taxonomy" id="1381693"/>
    <lineage>
        <taxon>Eukaryota</taxon>
        <taxon>Sar</taxon>
        <taxon>Alveolata</taxon>
        <taxon>Dinophyceae</taxon>
        <taxon>Suessiales</taxon>
        <taxon>Symbiodiniaceae</taxon>
        <taxon>Durusdinium</taxon>
    </lineage>
</organism>
<proteinExistence type="predicted"/>
<evidence type="ECO:0000256" key="1">
    <source>
        <dbReference type="SAM" id="MobiDB-lite"/>
    </source>
</evidence>
<comment type="caution">
    <text evidence="2">The sequence shown here is derived from an EMBL/GenBank/DDBJ whole genome shotgun (WGS) entry which is preliminary data.</text>
</comment>
<feature type="compositionally biased region" description="Basic and acidic residues" evidence="1">
    <location>
        <begin position="61"/>
        <end position="85"/>
    </location>
</feature>
<feature type="region of interest" description="Disordered" evidence="1">
    <location>
        <begin position="1"/>
        <end position="134"/>
    </location>
</feature>
<evidence type="ECO:0000313" key="2">
    <source>
        <dbReference type="EMBL" id="CAK9110367.1"/>
    </source>
</evidence>
<reference evidence="2 3" key="1">
    <citation type="submission" date="2024-02" db="EMBL/GenBank/DDBJ databases">
        <authorList>
            <person name="Chen Y."/>
            <person name="Shah S."/>
            <person name="Dougan E. K."/>
            <person name="Thang M."/>
            <person name="Chan C."/>
        </authorList>
    </citation>
    <scope>NUCLEOTIDE SEQUENCE [LARGE SCALE GENOMIC DNA]</scope>
</reference>
<protein>
    <submittedName>
        <fullName evidence="2">Uncharacterized protein</fullName>
    </submittedName>
</protein>
<keyword evidence="3" id="KW-1185">Reference proteome</keyword>
<name>A0ABP0SD83_9DINO</name>
<accession>A0ABP0SD83</accession>